<dbReference type="PANTHER" id="PTHR22916:SF65">
    <property type="entry name" value="SLR1065 PROTEIN"/>
    <property type="match status" value="1"/>
</dbReference>
<accession>A0A3T0E762</accession>
<evidence type="ECO:0000313" key="2">
    <source>
        <dbReference type="Proteomes" id="UP000286954"/>
    </source>
</evidence>
<dbReference type="InterPro" id="IPR001173">
    <property type="entry name" value="Glyco_trans_2-like"/>
</dbReference>
<name>A0A3T0E762_9PROT</name>
<dbReference type="SUPFAM" id="SSF53448">
    <property type="entry name" value="Nucleotide-diphospho-sugar transferases"/>
    <property type="match status" value="1"/>
</dbReference>
<dbReference type="KEGG" id="gak:X907_0553"/>
<dbReference type="PANTHER" id="PTHR22916">
    <property type="entry name" value="GLYCOSYLTRANSFERASE"/>
    <property type="match status" value="1"/>
</dbReference>
<dbReference type="Proteomes" id="UP000286954">
    <property type="component" value="Chromosome"/>
</dbReference>
<sequence>MRFSIITPNWNGAKFLEECLLSVIDQDYSELEYIVVDGKSADGSLAIIDRYDGDLAQVICEPDNGHADALNKGFRASTGDIMGWINSDDILHPGTLSAVAAIFKSHPDIDWITGRPTSMAESGEINWVGRARPWSRPRFLAGDCMWIQQESTFWRRRLWEAAGSQLDTRYSVANDFELWTRFFRHAELFSFDRPLGCFRHRTGQRSVMFRSLYEKEADEILQRELDLLDPSFRAAFAPVLPESARRLDPEEAKAAERRLIAADPPVIRGISGRRAKGDGRFKRADPLSRAVSVSDISGLKGTGQKGKCIIISHGLRTMGTIDPGPETTLITSASDFIRLSFPSGQPLIVLATPACPLRDIANALDAALDASPAALSLLPARHDGDTQTDGVATRCIVPPAPNRLYLDLAAFAEIAPPSDSPHLTLARTAAFLGFETVRIVFDSAKPPGDHELEDLNRLAGELAAQAVVLEWGEEGFGGAHPSADGTNSGGASPKSGTLDPLRQLAARVALQTHTLAMRRDLAGMAWRNGGFLLLALIAVLIAAALFAAVEDANMKAVVFIGFFTAANAIIMITALVKIRRIMLSMLDQVSDLQKTDAKNEIKIMKLEISQEIERPEL</sequence>
<dbReference type="Gene3D" id="3.90.550.10">
    <property type="entry name" value="Spore Coat Polysaccharide Biosynthesis Protein SpsA, Chain A"/>
    <property type="match status" value="1"/>
</dbReference>
<dbReference type="AlphaFoldDB" id="A0A3T0E762"/>
<gene>
    <name evidence="1" type="ORF">X907_0553</name>
</gene>
<protein>
    <submittedName>
        <fullName evidence="1">Glycosyl transferase family 2</fullName>
    </submittedName>
</protein>
<organism evidence="1 2">
    <name type="scientific">Glycocaulis alkaliphilus</name>
    <dbReference type="NCBI Taxonomy" id="1434191"/>
    <lineage>
        <taxon>Bacteria</taxon>
        <taxon>Pseudomonadati</taxon>
        <taxon>Pseudomonadota</taxon>
        <taxon>Alphaproteobacteria</taxon>
        <taxon>Maricaulales</taxon>
        <taxon>Maricaulaceae</taxon>
        <taxon>Glycocaulis</taxon>
    </lineage>
</organism>
<proteinExistence type="predicted"/>
<dbReference type="GO" id="GO:0016758">
    <property type="term" value="F:hexosyltransferase activity"/>
    <property type="evidence" value="ECO:0007669"/>
    <property type="project" value="UniProtKB-ARBA"/>
</dbReference>
<keyword evidence="2" id="KW-1185">Reference proteome</keyword>
<dbReference type="OrthoDB" id="5291101at2"/>
<dbReference type="EMBL" id="CP018911">
    <property type="protein sequence ID" value="AZU03100.1"/>
    <property type="molecule type" value="Genomic_DNA"/>
</dbReference>
<keyword evidence="1" id="KW-0808">Transferase</keyword>
<evidence type="ECO:0000313" key="1">
    <source>
        <dbReference type="EMBL" id="AZU03100.1"/>
    </source>
</evidence>
<dbReference type="RefSeq" id="WP_127565518.1">
    <property type="nucleotide sequence ID" value="NZ_BMFB01000002.1"/>
</dbReference>
<dbReference type="Pfam" id="PF00535">
    <property type="entry name" value="Glycos_transf_2"/>
    <property type="match status" value="1"/>
</dbReference>
<dbReference type="CDD" id="cd06433">
    <property type="entry name" value="GT_2_WfgS_like"/>
    <property type="match status" value="1"/>
</dbReference>
<reference evidence="1 2" key="1">
    <citation type="submission" date="2016-12" db="EMBL/GenBank/DDBJ databases">
        <title>The genome of dimorphic prosthecate Glycocaulis alkaliphilus 6b-8t, isolated from crude oil dictates its adaptability in petroleum environments.</title>
        <authorList>
            <person name="Wu X.-L."/>
            <person name="Geng S."/>
        </authorList>
    </citation>
    <scope>NUCLEOTIDE SEQUENCE [LARGE SCALE GENOMIC DNA]</scope>
    <source>
        <strain evidence="1 2">6B-8</strain>
    </source>
</reference>
<dbReference type="InterPro" id="IPR029044">
    <property type="entry name" value="Nucleotide-diphossugar_trans"/>
</dbReference>